<reference evidence="6 7" key="1">
    <citation type="submission" date="2021-03" db="EMBL/GenBank/DDBJ databases">
        <authorList>
            <person name="Peeters C."/>
        </authorList>
    </citation>
    <scope>NUCLEOTIDE SEQUENCE [LARGE SCALE GENOMIC DNA]</scope>
    <source>
        <strain evidence="6 7">LMG 26411</strain>
    </source>
</reference>
<gene>
    <name evidence="6" type="ORF">LMG26411_07437</name>
</gene>
<evidence type="ECO:0000256" key="4">
    <source>
        <dbReference type="ARBA" id="ARBA00022970"/>
    </source>
</evidence>
<evidence type="ECO:0000259" key="5">
    <source>
        <dbReference type="Pfam" id="PF13458"/>
    </source>
</evidence>
<dbReference type="PANTHER" id="PTHR30483">
    <property type="entry name" value="LEUCINE-SPECIFIC-BINDING PROTEIN"/>
    <property type="match status" value="1"/>
</dbReference>
<protein>
    <recommendedName>
        <fullName evidence="5">Leucine-binding protein domain-containing protein</fullName>
    </recommendedName>
</protein>
<evidence type="ECO:0000313" key="7">
    <source>
        <dbReference type="Proteomes" id="UP000672657"/>
    </source>
</evidence>
<sequence length="422" mass="45317">MAMNRRQVVKALTATGLGVAGQTWMSSLVRAGSTSPIRIGLISSLSGAQAPLGQPMLLGAQIAVDQVNKAGGVNGRMLELVIRDDKAKPSDAAVAARELAGDGVNLMMGAVSSSVALAITPLLEQSGGIFISCAAQSDKLTKENFVRNYFRVTDNPYMRQRALAKMAAQRYPAVIAWSGIIPDHEYGRSSWGCFENGIREYYPSIARQKPVVTSPVRTQYGAPDYRTGITAAVANPAQGFLISVYGGDAVTLYKQAEPYGFFRKAKLIIDSANEFVVAKTMKQALPDMWVGCHWYAGAFEDVATSRALQAEAFRRTNDRFTLGYVAEGHAGVMAYVAAVQAAGGTETQAVVRALESVTFESATGARRFRKEDHQAIKPVVMYRLRGSARTTEGFEVVDAIRIPGSDVIDPPTPGKPLVLATL</sequence>
<dbReference type="PRINTS" id="PR00337">
    <property type="entry name" value="LEUILEVALBP"/>
</dbReference>
<dbReference type="InterPro" id="IPR051010">
    <property type="entry name" value="BCAA_transport"/>
</dbReference>
<dbReference type="CDD" id="cd06330">
    <property type="entry name" value="PBP1_As_SBP-like"/>
    <property type="match status" value="1"/>
</dbReference>
<comment type="caution">
    <text evidence="6">The sequence shown here is derived from an EMBL/GenBank/DDBJ whole genome shotgun (WGS) entry which is preliminary data.</text>
</comment>
<evidence type="ECO:0000313" key="6">
    <source>
        <dbReference type="EMBL" id="CAG2160371.1"/>
    </source>
</evidence>
<evidence type="ECO:0000256" key="2">
    <source>
        <dbReference type="ARBA" id="ARBA00022448"/>
    </source>
</evidence>
<name>A0ABM8TUT9_9BURK</name>
<proteinExistence type="inferred from homology"/>
<comment type="similarity">
    <text evidence="1">Belongs to the leucine-binding protein family.</text>
</comment>
<organism evidence="6 7">
    <name type="scientific">Cupriavidus numazuensis</name>
    <dbReference type="NCBI Taxonomy" id="221992"/>
    <lineage>
        <taxon>Bacteria</taxon>
        <taxon>Pseudomonadati</taxon>
        <taxon>Pseudomonadota</taxon>
        <taxon>Betaproteobacteria</taxon>
        <taxon>Burkholderiales</taxon>
        <taxon>Burkholderiaceae</taxon>
        <taxon>Cupriavidus</taxon>
    </lineage>
</organism>
<keyword evidence="3" id="KW-0732">Signal</keyword>
<dbReference type="InterPro" id="IPR028081">
    <property type="entry name" value="Leu-bd"/>
</dbReference>
<keyword evidence="7" id="KW-1185">Reference proteome</keyword>
<dbReference type="EMBL" id="CAJPVI010000079">
    <property type="protein sequence ID" value="CAG2160371.1"/>
    <property type="molecule type" value="Genomic_DNA"/>
</dbReference>
<dbReference type="Gene3D" id="3.40.50.2300">
    <property type="match status" value="2"/>
</dbReference>
<dbReference type="PROSITE" id="PS51318">
    <property type="entry name" value="TAT"/>
    <property type="match status" value="1"/>
</dbReference>
<dbReference type="InterPro" id="IPR028082">
    <property type="entry name" value="Peripla_BP_I"/>
</dbReference>
<dbReference type="InterPro" id="IPR000709">
    <property type="entry name" value="Leu_Ile_Val-bd"/>
</dbReference>
<dbReference type="Pfam" id="PF13458">
    <property type="entry name" value="Peripla_BP_6"/>
    <property type="match status" value="1"/>
</dbReference>
<feature type="domain" description="Leucine-binding protein" evidence="5">
    <location>
        <begin position="36"/>
        <end position="385"/>
    </location>
</feature>
<dbReference type="SUPFAM" id="SSF53822">
    <property type="entry name" value="Periplasmic binding protein-like I"/>
    <property type="match status" value="1"/>
</dbReference>
<keyword evidence="4" id="KW-0029">Amino-acid transport</keyword>
<keyword evidence="2" id="KW-0813">Transport</keyword>
<accession>A0ABM8TUT9</accession>
<dbReference type="InterPro" id="IPR006311">
    <property type="entry name" value="TAT_signal"/>
</dbReference>
<dbReference type="Proteomes" id="UP000672657">
    <property type="component" value="Unassembled WGS sequence"/>
</dbReference>
<evidence type="ECO:0000256" key="1">
    <source>
        <dbReference type="ARBA" id="ARBA00010062"/>
    </source>
</evidence>
<evidence type="ECO:0000256" key="3">
    <source>
        <dbReference type="ARBA" id="ARBA00022729"/>
    </source>
</evidence>